<evidence type="ECO:0000256" key="1">
    <source>
        <dbReference type="ARBA" id="ARBA00023002"/>
    </source>
</evidence>
<evidence type="ECO:0000259" key="2">
    <source>
        <dbReference type="Pfam" id="PF02525"/>
    </source>
</evidence>
<dbReference type="GO" id="GO:0009055">
    <property type="term" value="F:electron transfer activity"/>
    <property type="evidence" value="ECO:0007669"/>
    <property type="project" value="TreeGrafter"/>
</dbReference>
<dbReference type="GO" id="GO:0010181">
    <property type="term" value="F:FMN binding"/>
    <property type="evidence" value="ECO:0007669"/>
    <property type="project" value="TreeGrafter"/>
</dbReference>
<name>A0A4R1FYG7_9PAST</name>
<keyword evidence="4" id="KW-1185">Reference proteome</keyword>
<accession>A0A4R1FYG7</accession>
<feature type="domain" description="Flavodoxin-like fold" evidence="2">
    <location>
        <begin position="1"/>
        <end position="168"/>
    </location>
</feature>
<protein>
    <submittedName>
        <fullName evidence="3">Putative NADPH-quinone reductase</fullName>
    </submittedName>
</protein>
<dbReference type="InterPro" id="IPR003680">
    <property type="entry name" value="Flavodoxin_fold"/>
</dbReference>
<dbReference type="PANTHER" id="PTHR47307">
    <property type="entry name" value="GLUTATHIONE-REGULATED POTASSIUM-EFFLUX SYSTEM ANCILLARY PROTEIN KEFG"/>
    <property type="match status" value="1"/>
</dbReference>
<proteinExistence type="predicted"/>
<keyword evidence="1" id="KW-0560">Oxidoreductase</keyword>
<dbReference type="Pfam" id="PF02525">
    <property type="entry name" value="Flavodoxin_2"/>
    <property type="match status" value="1"/>
</dbReference>
<dbReference type="Gene3D" id="3.40.50.360">
    <property type="match status" value="1"/>
</dbReference>
<dbReference type="PANTHER" id="PTHR47307:SF1">
    <property type="entry name" value="GLUTATHIONE-REGULATED POTASSIUM-EFFLUX SYSTEM ANCILLARY PROTEIN KEFG"/>
    <property type="match status" value="1"/>
</dbReference>
<evidence type="ECO:0000313" key="3">
    <source>
        <dbReference type="EMBL" id="TCJ98902.1"/>
    </source>
</evidence>
<organism evidence="3 4">
    <name type="scientific">Volucribacter psittacicida</name>
    <dbReference type="NCBI Taxonomy" id="203482"/>
    <lineage>
        <taxon>Bacteria</taxon>
        <taxon>Pseudomonadati</taxon>
        <taxon>Pseudomonadota</taxon>
        <taxon>Gammaproteobacteria</taxon>
        <taxon>Pasteurellales</taxon>
        <taxon>Pasteurellaceae</taxon>
        <taxon>Volucribacter</taxon>
    </lineage>
</organism>
<dbReference type="InterPro" id="IPR029039">
    <property type="entry name" value="Flavoprotein-like_sf"/>
</dbReference>
<reference evidence="3 4" key="1">
    <citation type="submission" date="2019-03" db="EMBL/GenBank/DDBJ databases">
        <title>Genomic Encyclopedia of Type Strains, Phase IV (KMG-IV): sequencing the most valuable type-strain genomes for metagenomic binning, comparative biology and taxonomic classification.</title>
        <authorList>
            <person name="Goeker M."/>
        </authorList>
    </citation>
    <scope>NUCLEOTIDE SEQUENCE [LARGE SCALE GENOMIC DNA]</scope>
    <source>
        <strain evidence="3 4">DSM 15534</strain>
    </source>
</reference>
<evidence type="ECO:0000313" key="4">
    <source>
        <dbReference type="Proteomes" id="UP000294702"/>
    </source>
</evidence>
<dbReference type="AlphaFoldDB" id="A0A4R1FYG7"/>
<dbReference type="InterPro" id="IPR046980">
    <property type="entry name" value="KefG/KefF"/>
</dbReference>
<dbReference type="Proteomes" id="UP000294702">
    <property type="component" value="Unassembled WGS sequence"/>
</dbReference>
<dbReference type="OrthoDB" id="9798454at2"/>
<dbReference type="EMBL" id="SMFT01000002">
    <property type="protein sequence ID" value="TCJ98902.1"/>
    <property type="molecule type" value="Genomic_DNA"/>
</dbReference>
<comment type="caution">
    <text evidence="3">The sequence shown here is derived from an EMBL/GenBank/DDBJ whole genome shotgun (WGS) entry which is preliminary data.</text>
</comment>
<sequence length="182" mass="20949">MKTLILLNHPNIEQSIVNKRLAQEVAKHPNDFTLHHLDQAYPDGNINIAAEQQLVEQHQAIVWQFPLYWFSTPPLLKQWQDQVLTYNWAYGRHAKGFKNKPLAIAISAGVSEHSYQTNGDYGHRLDQILLPIALTARYIHADYRTPFVFYGIDSTVGTDDTHLARLEQASQDYIHYLQQLTA</sequence>
<dbReference type="RefSeq" id="WP_132690694.1">
    <property type="nucleotide sequence ID" value="NZ_SMFT01000002.1"/>
</dbReference>
<dbReference type="GO" id="GO:0003955">
    <property type="term" value="F:NAD(P)H dehydrogenase (quinone) activity"/>
    <property type="evidence" value="ECO:0007669"/>
    <property type="project" value="TreeGrafter"/>
</dbReference>
<gene>
    <name evidence="3" type="ORF">EV694_1334</name>
</gene>
<dbReference type="SUPFAM" id="SSF52218">
    <property type="entry name" value="Flavoproteins"/>
    <property type="match status" value="1"/>
</dbReference>